<dbReference type="InterPro" id="IPR011659">
    <property type="entry name" value="WD40"/>
</dbReference>
<evidence type="ECO:0000256" key="1">
    <source>
        <dbReference type="ARBA" id="ARBA00022801"/>
    </source>
</evidence>
<dbReference type="OrthoDB" id="9777457at2"/>
<dbReference type="GO" id="GO:0006508">
    <property type="term" value="P:proteolysis"/>
    <property type="evidence" value="ECO:0007669"/>
    <property type="project" value="InterPro"/>
</dbReference>
<keyword evidence="2" id="KW-0720">Serine protease</keyword>
<evidence type="ECO:0000256" key="5">
    <source>
        <dbReference type="ARBA" id="ARBA00032596"/>
    </source>
</evidence>
<name>A0A1I2ZC37_9SPHI</name>
<keyword evidence="7" id="KW-0732">Signal</keyword>
<dbReference type="GO" id="GO:0004177">
    <property type="term" value="F:aminopeptidase activity"/>
    <property type="evidence" value="ECO:0007669"/>
    <property type="project" value="UniProtKB-KW"/>
</dbReference>
<sequence>MIRRICLYFALFVATICGSHAQTFTVKSVLSYPFPSELTAAAKGSKIAWAMNEQGKRNIYVAEGPSFNPIKITDYNYDDGQELTSLAISDDGKWIVFVRGGDHGSRAGTTPVNAASMPMAPKVQVMTIPFGGGKINVIGEGDNPVISPNSTQLIFTKSGQIMSSPIDGSSPPKNLFYARGSNGSASWSPDGSKIAFVSSRDDHSFIGIYSNAETPIQWLLPSFSRDNSPRWSPDGTEIAFIRNPGIGGSPDPILSRKHTPWAIWRVNIQISVGKQIWKAPQTPQGSIPPVAGGANLLWAADRLVFTSYEDGWPHLYSINLDGSQQTLLTPGDFMVEHVKLSPNKKSLIFSANTGKEKDDIDRRHLYKVSVHKADMQALTAGTGLETLPVFIGDQAHIAYLSATAQQPVLPAVLNEQSKQRVLLAENLVPEEFPGQELVTPTHVTFKAADGGTVYGQLFTPTKGPRKKPAIVYVHGGPQRQMLLGWNHMDYYSIDYALNQYLVSLGYVVLSVNYRLGIGYGYEFHKPLNAGAQGAAEYQDIKAAGEWLANQSRIDADRIGIYGGSYGGYLVALAMGKDSKLFAAGVDIHGVNSRFNDTAERNEIAPDAKLAAERVLLSSPLTYLSTWTSPTLLIHADDDRNVPFSQSVDLARRFENKNFDFEYLAIPDDTHHWMKFSNAVKVSEATANFLHRKLSEKKK</sequence>
<gene>
    <name evidence="10" type="ORF">SAMN04489864_10998</name>
</gene>
<dbReference type="InterPro" id="IPR011042">
    <property type="entry name" value="6-blade_b-propeller_TolB-like"/>
</dbReference>
<dbReference type="Gene3D" id="2.120.10.30">
    <property type="entry name" value="TolB, C-terminal domain"/>
    <property type="match status" value="2"/>
</dbReference>
<dbReference type="PANTHER" id="PTHR42776">
    <property type="entry name" value="SERINE PEPTIDASE S9 FAMILY MEMBER"/>
    <property type="match status" value="1"/>
</dbReference>
<dbReference type="SUPFAM" id="SSF53474">
    <property type="entry name" value="alpha/beta-Hydrolases"/>
    <property type="match status" value="1"/>
</dbReference>
<evidence type="ECO:0000256" key="3">
    <source>
        <dbReference type="ARBA" id="ARBA00022990"/>
    </source>
</evidence>
<keyword evidence="3" id="KW-0007">Acetylation</keyword>
<organism evidence="10 11">
    <name type="scientific">Pedobacter insulae</name>
    <dbReference type="NCBI Taxonomy" id="414048"/>
    <lineage>
        <taxon>Bacteria</taxon>
        <taxon>Pseudomonadati</taxon>
        <taxon>Bacteroidota</taxon>
        <taxon>Sphingobacteriia</taxon>
        <taxon>Sphingobacteriales</taxon>
        <taxon>Sphingobacteriaceae</taxon>
        <taxon>Pedobacter</taxon>
    </lineage>
</organism>
<evidence type="ECO:0000256" key="2">
    <source>
        <dbReference type="ARBA" id="ARBA00022825"/>
    </source>
</evidence>
<evidence type="ECO:0000313" key="11">
    <source>
        <dbReference type="Proteomes" id="UP000199666"/>
    </source>
</evidence>
<protein>
    <recommendedName>
        <fullName evidence="5">Acyl-peptide hydrolase</fullName>
    </recommendedName>
    <alternativeName>
        <fullName evidence="4">Acylaminoacyl-peptidase</fullName>
    </alternativeName>
</protein>
<dbReference type="AlphaFoldDB" id="A0A1I2ZC37"/>
<dbReference type="Gene3D" id="3.40.50.1820">
    <property type="entry name" value="alpha/beta hydrolase"/>
    <property type="match status" value="1"/>
</dbReference>
<dbReference type="GO" id="GO:0004252">
    <property type="term" value="F:serine-type endopeptidase activity"/>
    <property type="evidence" value="ECO:0007669"/>
    <property type="project" value="InterPro"/>
</dbReference>
<dbReference type="Proteomes" id="UP000199666">
    <property type="component" value="Unassembled WGS sequence"/>
</dbReference>
<feature type="domain" description="Dipeptidylpeptidase IV N-terminal" evidence="9">
    <location>
        <begin position="297"/>
        <end position="384"/>
    </location>
</feature>
<feature type="domain" description="Peptidase S9 prolyl oligopeptidase catalytic" evidence="8">
    <location>
        <begin position="498"/>
        <end position="694"/>
    </location>
</feature>
<reference evidence="10 11" key="1">
    <citation type="submission" date="2016-10" db="EMBL/GenBank/DDBJ databases">
        <authorList>
            <person name="de Groot N.N."/>
        </authorList>
    </citation>
    <scope>NUCLEOTIDE SEQUENCE [LARGE SCALE GENOMIC DNA]</scope>
    <source>
        <strain evidence="10 11">DSM 18684</strain>
    </source>
</reference>
<dbReference type="STRING" id="414048.SAMN04489864_10998"/>
<dbReference type="InterPro" id="IPR029058">
    <property type="entry name" value="AB_hydrolase_fold"/>
</dbReference>
<dbReference type="Pfam" id="PF07676">
    <property type="entry name" value="PD40"/>
    <property type="match status" value="3"/>
</dbReference>
<proteinExistence type="predicted"/>
<keyword evidence="1" id="KW-0378">Hydrolase</keyword>
<evidence type="ECO:0000313" key="10">
    <source>
        <dbReference type="EMBL" id="SFH34671.1"/>
    </source>
</evidence>
<keyword evidence="10" id="KW-0031">Aminopeptidase</keyword>
<evidence type="ECO:0000256" key="4">
    <source>
        <dbReference type="ARBA" id="ARBA00032284"/>
    </source>
</evidence>
<evidence type="ECO:0000259" key="9">
    <source>
        <dbReference type="Pfam" id="PF00930"/>
    </source>
</evidence>
<dbReference type="RefSeq" id="WP_090996019.1">
    <property type="nucleotide sequence ID" value="NZ_FOPP01000009.1"/>
</dbReference>
<dbReference type="InterPro" id="IPR002469">
    <property type="entry name" value="Peptidase_S9B_N"/>
</dbReference>
<keyword evidence="11" id="KW-1185">Reference proteome</keyword>
<dbReference type="Pfam" id="PF00326">
    <property type="entry name" value="Peptidase_S9"/>
    <property type="match status" value="1"/>
</dbReference>
<accession>A0A1I2ZC37</accession>
<dbReference type="InterPro" id="IPR001375">
    <property type="entry name" value="Peptidase_S9_cat"/>
</dbReference>
<dbReference type="PROSITE" id="PS00708">
    <property type="entry name" value="PRO_ENDOPEP_SER"/>
    <property type="match status" value="1"/>
</dbReference>
<comment type="function">
    <text evidence="6">This enzyme catalyzes the hydrolysis of the N-terminal peptide bond of an N-acetylated peptide to generate an N-acetylated amino acid and a peptide with a free N-terminus. It preferentially cleaves off Ac-Ala, Ac-Met and Ac-Ser. Also, involved in the degradation of oxidized and glycated proteins.</text>
</comment>
<keyword evidence="10" id="KW-0645">Protease</keyword>
<dbReference type="InterPro" id="IPR002471">
    <property type="entry name" value="Pept_S9_AS"/>
</dbReference>
<dbReference type="PANTHER" id="PTHR42776:SF27">
    <property type="entry name" value="DIPEPTIDYL PEPTIDASE FAMILY MEMBER 6"/>
    <property type="match status" value="1"/>
</dbReference>
<evidence type="ECO:0000256" key="6">
    <source>
        <dbReference type="ARBA" id="ARBA00045885"/>
    </source>
</evidence>
<dbReference type="Pfam" id="PF00930">
    <property type="entry name" value="DPPIV_N"/>
    <property type="match status" value="1"/>
</dbReference>
<dbReference type="SUPFAM" id="SSF82171">
    <property type="entry name" value="DPP6 N-terminal domain-like"/>
    <property type="match status" value="1"/>
</dbReference>
<feature type="signal peptide" evidence="7">
    <location>
        <begin position="1"/>
        <end position="21"/>
    </location>
</feature>
<dbReference type="EMBL" id="FOPP01000009">
    <property type="protein sequence ID" value="SFH34671.1"/>
    <property type="molecule type" value="Genomic_DNA"/>
</dbReference>
<evidence type="ECO:0000256" key="7">
    <source>
        <dbReference type="SAM" id="SignalP"/>
    </source>
</evidence>
<evidence type="ECO:0000259" key="8">
    <source>
        <dbReference type="Pfam" id="PF00326"/>
    </source>
</evidence>
<feature type="chain" id="PRO_5011721897" description="Acyl-peptide hydrolase" evidence="7">
    <location>
        <begin position="22"/>
        <end position="698"/>
    </location>
</feature>